<proteinExistence type="predicted"/>
<accession>A0A382PJI7</accession>
<protein>
    <submittedName>
        <fullName evidence="1">Uncharacterized protein</fullName>
    </submittedName>
</protein>
<organism evidence="1">
    <name type="scientific">marine metagenome</name>
    <dbReference type="NCBI Taxonomy" id="408172"/>
    <lineage>
        <taxon>unclassified sequences</taxon>
        <taxon>metagenomes</taxon>
        <taxon>ecological metagenomes</taxon>
    </lineage>
</organism>
<gene>
    <name evidence="1" type="ORF">METZ01_LOCUS325794</name>
</gene>
<sequence>MVSERLAPVNIVPVRSLPDKSTPVRLVSERLAPVNIVPIFSVPDMVDNPKSLPDRSTPARFA</sequence>
<reference evidence="1" key="1">
    <citation type="submission" date="2018-05" db="EMBL/GenBank/DDBJ databases">
        <authorList>
            <person name="Lanie J.A."/>
            <person name="Ng W.-L."/>
            <person name="Kazmierczak K.M."/>
            <person name="Andrzejewski T.M."/>
            <person name="Davidsen T.M."/>
            <person name="Wayne K.J."/>
            <person name="Tettelin H."/>
            <person name="Glass J.I."/>
            <person name="Rusch D."/>
            <person name="Podicherti R."/>
            <person name="Tsui H.-C.T."/>
            <person name="Winkler M.E."/>
        </authorList>
    </citation>
    <scope>NUCLEOTIDE SEQUENCE</scope>
</reference>
<dbReference type="EMBL" id="UINC01107512">
    <property type="protein sequence ID" value="SVC72940.1"/>
    <property type="molecule type" value="Genomic_DNA"/>
</dbReference>
<evidence type="ECO:0000313" key="1">
    <source>
        <dbReference type="EMBL" id="SVC72940.1"/>
    </source>
</evidence>
<dbReference type="AlphaFoldDB" id="A0A382PJI7"/>
<name>A0A382PJI7_9ZZZZ</name>